<dbReference type="InParanoid" id="A0A0G4F128"/>
<dbReference type="EMBL" id="CDMY01000357">
    <property type="protein sequence ID" value="CEM05397.1"/>
    <property type="molecule type" value="Genomic_DNA"/>
</dbReference>
<sequence length="773" mass="85787">MSLLVTSFESQLAVALDAPLDGQDDDKPAPDKDIPALTGPMTDSCVMSHLEQFIRALKDSERARRNQHASRVVHRVEKDLNRFVTSIQSSFAALRNEAEKLRHKLHEKDSELQSLRRRYAGLKKYARQQEELVKKYQSASSEDVTKDVAAAPVPPPENPQASTISSSTVEAAAEPVSPRNSHASVASLPQEPQQQQLVNESTRVEVPPEQRRDVLLRAVRRQLEVSWQQNAELRRTVEALKKEREFSAEEARNLRWEAWKMRTALARSYRPMTCSWETKDRMRDRFAFKTRYMRSAAGQRTPDIRLLRPPTHHTPRAALTDDETDSATEDEGLRIALAHSRQKASMCQRLSGSLVAFCQQLLSLTGCPLCQEDLQKPMVVIPCGHVLCHKCCKEVLQVGREHGHMEAKDVPSRTSSIVHEPREVVRGAVSLSSAPPRQECIECSACPVCLMRCPEMVQPSSSMLVEVKLLTLLLSRLSSLPATMPPLEAMVHLQGDTLRLKRSIASQTAPPSRQGRSRHQVKQAREVRKRVRRIYQMLRGGPRKTHLRRSWAMPYPPHMGMGMGMGGFGLPYPYPQPWTCPPFSVHPPSSLPEPRTLSAAPPAAAYGPPPGMSVSLPVPPSANKRPVTAPAAKDTSPTAHLPPLVPPPLPPSPSVNAFGMPVPSSEGQPSPMMMSASSAWHPFPPQPDPLANGLPPLPVGMAGMPPSMPPNIPMGLFHRMPMDEEVDDGRDDGIPNAWLMSLRRAGDMAYSPSAFEQRRLPKVMHSTMTVTKR</sequence>
<feature type="region of interest" description="Disordered" evidence="3">
    <location>
        <begin position="587"/>
        <end position="676"/>
    </location>
</feature>
<dbReference type="SMART" id="SM00184">
    <property type="entry name" value="RING"/>
    <property type="match status" value="1"/>
</dbReference>
<dbReference type="PANTHER" id="PTHR45725">
    <property type="entry name" value="FORMIN HOMOLOGY 2 FAMILY MEMBER"/>
    <property type="match status" value="1"/>
</dbReference>
<dbReference type="AlphaFoldDB" id="A0A0G4F128"/>
<evidence type="ECO:0000256" key="2">
    <source>
        <dbReference type="SAM" id="Coils"/>
    </source>
</evidence>
<dbReference type="PANTHER" id="PTHR45725:SF1">
    <property type="entry name" value="DISHEVELLED ASSOCIATED ACTIVATOR OF MORPHOGENESIS, ISOFORM D"/>
    <property type="match status" value="1"/>
</dbReference>
<gene>
    <name evidence="5" type="ORF">Vbra_14250</name>
</gene>
<proteinExistence type="predicted"/>
<evidence type="ECO:0000313" key="6">
    <source>
        <dbReference type="Proteomes" id="UP000041254"/>
    </source>
</evidence>
<reference evidence="5 6" key="1">
    <citation type="submission" date="2014-11" db="EMBL/GenBank/DDBJ databases">
        <authorList>
            <person name="Zhu J."/>
            <person name="Qi W."/>
            <person name="Song R."/>
        </authorList>
    </citation>
    <scope>NUCLEOTIDE SEQUENCE [LARGE SCALE GENOMIC DNA]</scope>
</reference>
<dbReference type="Gene3D" id="3.30.40.10">
    <property type="entry name" value="Zinc/RING finger domain, C3HC4 (zinc finger)"/>
    <property type="match status" value="1"/>
</dbReference>
<feature type="domain" description="RING-type" evidence="4">
    <location>
        <begin position="367"/>
        <end position="391"/>
    </location>
</feature>
<name>A0A0G4F128_VITBC</name>
<dbReference type="CDD" id="cd16449">
    <property type="entry name" value="RING-HC"/>
    <property type="match status" value="1"/>
</dbReference>
<protein>
    <recommendedName>
        <fullName evidence="4">RING-type domain-containing protein</fullName>
    </recommendedName>
</protein>
<keyword evidence="6" id="KW-1185">Reference proteome</keyword>
<evidence type="ECO:0000313" key="5">
    <source>
        <dbReference type="EMBL" id="CEM05397.1"/>
    </source>
</evidence>
<feature type="region of interest" description="Disordered" evidence="3">
    <location>
        <begin position="505"/>
        <end position="526"/>
    </location>
</feature>
<evidence type="ECO:0000256" key="3">
    <source>
        <dbReference type="SAM" id="MobiDB-lite"/>
    </source>
</evidence>
<dbReference type="InterPro" id="IPR051425">
    <property type="entry name" value="Formin_Homology"/>
</dbReference>
<evidence type="ECO:0000259" key="4">
    <source>
        <dbReference type="PROSITE" id="PS50089"/>
    </source>
</evidence>
<dbReference type="PROSITE" id="PS50089">
    <property type="entry name" value="ZF_RING_2"/>
    <property type="match status" value="1"/>
</dbReference>
<keyword evidence="1" id="KW-0862">Zinc</keyword>
<keyword evidence="1" id="KW-0863">Zinc-finger</keyword>
<dbReference type="Proteomes" id="UP000041254">
    <property type="component" value="Unassembled WGS sequence"/>
</dbReference>
<feature type="compositionally biased region" description="Polar residues" evidence="3">
    <location>
        <begin position="190"/>
        <end position="201"/>
    </location>
</feature>
<feature type="region of interest" description="Disordered" evidence="3">
    <location>
        <begin position="19"/>
        <end position="38"/>
    </location>
</feature>
<dbReference type="InterPro" id="IPR001841">
    <property type="entry name" value="Znf_RING"/>
</dbReference>
<accession>A0A0G4F128</accession>
<feature type="region of interest" description="Disordered" evidence="3">
    <location>
        <begin position="305"/>
        <end position="326"/>
    </location>
</feature>
<feature type="region of interest" description="Disordered" evidence="3">
    <location>
        <begin position="134"/>
        <end position="206"/>
    </location>
</feature>
<dbReference type="SUPFAM" id="SSF57850">
    <property type="entry name" value="RING/U-box"/>
    <property type="match status" value="1"/>
</dbReference>
<feature type="compositionally biased region" description="Pro residues" evidence="3">
    <location>
        <begin position="643"/>
        <end position="653"/>
    </location>
</feature>
<keyword evidence="2" id="KW-0175">Coiled coil</keyword>
<feature type="compositionally biased region" description="Basic and acidic residues" evidence="3">
    <location>
        <begin position="25"/>
        <end position="34"/>
    </location>
</feature>
<keyword evidence="1" id="KW-0479">Metal-binding</keyword>
<evidence type="ECO:0000256" key="1">
    <source>
        <dbReference type="PROSITE-ProRule" id="PRU00175"/>
    </source>
</evidence>
<feature type="compositionally biased region" description="Polar residues" evidence="3">
    <location>
        <begin position="159"/>
        <end position="169"/>
    </location>
</feature>
<feature type="compositionally biased region" description="Basic residues" evidence="3">
    <location>
        <begin position="515"/>
        <end position="526"/>
    </location>
</feature>
<dbReference type="Pfam" id="PF13923">
    <property type="entry name" value="zf-C3HC4_2"/>
    <property type="match status" value="1"/>
</dbReference>
<dbReference type="InterPro" id="IPR013083">
    <property type="entry name" value="Znf_RING/FYVE/PHD"/>
</dbReference>
<dbReference type="VEuPathDB" id="CryptoDB:Vbra_14250"/>
<organism evidence="5 6">
    <name type="scientific">Vitrella brassicaformis (strain CCMP3155)</name>
    <dbReference type="NCBI Taxonomy" id="1169540"/>
    <lineage>
        <taxon>Eukaryota</taxon>
        <taxon>Sar</taxon>
        <taxon>Alveolata</taxon>
        <taxon>Colpodellida</taxon>
        <taxon>Vitrellaceae</taxon>
        <taxon>Vitrella</taxon>
    </lineage>
</organism>
<feature type="coiled-coil region" evidence="2">
    <location>
        <begin position="230"/>
        <end position="257"/>
    </location>
</feature>
<dbReference type="GO" id="GO:0008270">
    <property type="term" value="F:zinc ion binding"/>
    <property type="evidence" value="ECO:0007669"/>
    <property type="project" value="UniProtKB-KW"/>
</dbReference>